<sequence length="215" mass="25768">MKASQVYIILLLIDISLFLILFNTLLVGKNDYGYLNKGYAMLYERSFDTKYTDELQEIVSNSLNNTNLLKLKSIKEINIRLGINYNDYVFKMSLYFDVPTSIGKKIEQELLEKGFQYKTYNNVNYLIVNNNFIQISNNYKKIIINKSITGKYHPKKFYYDIYTDDLDKYIYKLNEEYRISLRNQSNLSFFIIILVIAIFNIIYIKIYKRTYRQYN</sequence>
<proteinExistence type="predicted"/>
<dbReference type="EMBL" id="DVKQ01000054">
    <property type="protein sequence ID" value="HIT37631.1"/>
    <property type="molecule type" value="Genomic_DNA"/>
</dbReference>
<evidence type="ECO:0000256" key="1">
    <source>
        <dbReference type="SAM" id="Phobius"/>
    </source>
</evidence>
<name>A0A9D1KBY2_9FIRM</name>
<keyword evidence="1" id="KW-0812">Transmembrane</keyword>
<protein>
    <submittedName>
        <fullName evidence="2">Uncharacterized protein</fullName>
    </submittedName>
</protein>
<dbReference type="AlphaFoldDB" id="A0A9D1KBY2"/>
<feature type="transmembrane region" description="Helical" evidence="1">
    <location>
        <begin position="6"/>
        <end position="27"/>
    </location>
</feature>
<keyword evidence="1" id="KW-1133">Transmembrane helix</keyword>
<comment type="caution">
    <text evidence="2">The sequence shown here is derived from an EMBL/GenBank/DDBJ whole genome shotgun (WGS) entry which is preliminary data.</text>
</comment>
<dbReference type="Proteomes" id="UP000886833">
    <property type="component" value="Unassembled WGS sequence"/>
</dbReference>
<gene>
    <name evidence="2" type="ORF">IAB59_04040</name>
</gene>
<accession>A0A9D1KBY2</accession>
<organism evidence="2 3">
    <name type="scientific">Candidatus Onthousia faecipullorum</name>
    <dbReference type="NCBI Taxonomy" id="2840887"/>
    <lineage>
        <taxon>Bacteria</taxon>
        <taxon>Bacillati</taxon>
        <taxon>Bacillota</taxon>
        <taxon>Bacilli</taxon>
        <taxon>Candidatus Onthousia</taxon>
    </lineage>
</organism>
<reference evidence="2" key="1">
    <citation type="submission" date="2020-10" db="EMBL/GenBank/DDBJ databases">
        <authorList>
            <person name="Gilroy R."/>
        </authorList>
    </citation>
    <scope>NUCLEOTIDE SEQUENCE</scope>
    <source>
        <strain evidence="2">CHK195-26880</strain>
    </source>
</reference>
<keyword evidence="1" id="KW-0472">Membrane</keyword>
<evidence type="ECO:0000313" key="3">
    <source>
        <dbReference type="Proteomes" id="UP000886833"/>
    </source>
</evidence>
<feature type="transmembrane region" description="Helical" evidence="1">
    <location>
        <begin position="187"/>
        <end position="206"/>
    </location>
</feature>
<evidence type="ECO:0000313" key="2">
    <source>
        <dbReference type="EMBL" id="HIT37631.1"/>
    </source>
</evidence>
<reference evidence="2" key="2">
    <citation type="journal article" date="2021" name="PeerJ">
        <title>Extensive microbial diversity within the chicken gut microbiome revealed by metagenomics and culture.</title>
        <authorList>
            <person name="Gilroy R."/>
            <person name="Ravi A."/>
            <person name="Getino M."/>
            <person name="Pursley I."/>
            <person name="Horton D.L."/>
            <person name="Alikhan N.F."/>
            <person name="Baker D."/>
            <person name="Gharbi K."/>
            <person name="Hall N."/>
            <person name="Watson M."/>
            <person name="Adriaenssens E.M."/>
            <person name="Foster-Nyarko E."/>
            <person name="Jarju S."/>
            <person name="Secka A."/>
            <person name="Antonio M."/>
            <person name="Oren A."/>
            <person name="Chaudhuri R.R."/>
            <person name="La Ragione R."/>
            <person name="Hildebrand F."/>
            <person name="Pallen M.J."/>
        </authorList>
    </citation>
    <scope>NUCLEOTIDE SEQUENCE</scope>
    <source>
        <strain evidence="2">CHK195-26880</strain>
    </source>
</reference>